<keyword evidence="6" id="KW-1185">Reference proteome</keyword>
<dbReference type="Pfam" id="PF01281">
    <property type="entry name" value="Ribosomal_L9_N"/>
    <property type="match status" value="1"/>
</dbReference>
<reference evidence="5" key="1">
    <citation type="submission" date="2019-12" db="EMBL/GenBank/DDBJ databases">
        <title>Genome sequence of Babesia ovis.</title>
        <authorList>
            <person name="Yamagishi J."/>
            <person name="Sevinc F."/>
            <person name="Xuan X."/>
        </authorList>
    </citation>
    <scope>NUCLEOTIDE SEQUENCE</scope>
    <source>
        <strain evidence="5">Selcuk</strain>
    </source>
</reference>
<accession>A0A9W5TDY6</accession>
<comment type="caution">
    <text evidence="5">The sequence shown here is derived from an EMBL/GenBank/DDBJ whole genome shotgun (WGS) entry which is preliminary data.</text>
</comment>
<evidence type="ECO:0000256" key="1">
    <source>
        <dbReference type="ARBA" id="ARBA00010605"/>
    </source>
</evidence>
<feature type="domain" description="Ribosomal protein L9" evidence="4">
    <location>
        <begin position="37"/>
        <end position="81"/>
    </location>
</feature>
<dbReference type="GO" id="GO:0003735">
    <property type="term" value="F:structural constituent of ribosome"/>
    <property type="evidence" value="ECO:0007669"/>
    <property type="project" value="InterPro"/>
</dbReference>
<evidence type="ECO:0000256" key="2">
    <source>
        <dbReference type="ARBA" id="ARBA00022980"/>
    </source>
</evidence>
<proteinExistence type="inferred from homology"/>
<dbReference type="PANTHER" id="PTHR21368">
    <property type="entry name" value="50S RIBOSOMAL PROTEIN L9"/>
    <property type="match status" value="1"/>
</dbReference>
<keyword evidence="2 5" id="KW-0689">Ribosomal protein</keyword>
<evidence type="ECO:0000259" key="4">
    <source>
        <dbReference type="Pfam" id="PF01281"/>
    </source>
</evidence>
<dbReference type="InterPro" id="IPR009027">
    <property type="entry name" value="Ribosomal_bL9/RNase_H1_N"/>
</dbReference>
<evidence type="ECO:0000256" key="3">
    <source>
        <dbReference type="ARBA" id="ARBA00023274"/>
    </source>
</evidence>
<dbReference type="InterPro" id="IPR020070">
    <property type="entry name" value="Ribosomal_bL9_N"/>
</dbReference>
<dbReference type="OrthoDB" id="10252354at2759"/>
<dbReference type="EMBL" id="BLIY01000017">
    <property type="protein sequence ID" value="GFE54782.1"/>
    <property type="molecule type" value="Genomic_DNA"/>
</dbReference>
<name>A0A9W5TDY6_BABOV</name>
<dbReference type="GO" id="GO:0006412">
    <property type="term" value="P:translation"/>
    <property type="evidence" value="ECO:0007669"/>
    <property type="project" value="InterPro"/>
</dbReference>
<gene>
    <name evidence="5" type="ORF">BaOVIS_021860</name>
</gene>
<evidence type="ECO:0000313" key="6">
    <source>
        <dbReference type="Proteomes" id="UP001057455"/>
    </source>
</evidence>
<dbReference type="Proteomes" id="UP001057455">
    <property type="component" value="Unassembled WGS sequence"/>
</dbReference>
<evidence type="ECO:0000313" key="5">
    <source>
        <dbReference type="EMBL" id="GFE54782.1"/>
    </source>
</evidence>
<dbReference type="SUPFAM" id="SSF55658">
    <property type="entry name" value="L9 N-domain-like"/>
    <property type="match status" value="1"/>
</dbReference>
<dbReference type="Gene3D" id="3.40.5.10">
    <property type="entry name" value="Ribosomal protein L9, N-terminal domain"/>
    <property type="match status" value="1"/>
</dbReference>
<sequence length="231" mass="25827">MISKCSFNAVFRRYKISAVRPTISRRTLYPRTIDREVDVVLLRDFPSLGKKGEIVKTARGFANYHLIPHGIAVYSTWENVDLYAHTPNESRLINRNAGSAKLRGDGIDISGSFADNINQLKVSIKVKTLTKDRGVLSTPLSMFRVLDLVSKEHMIDLVPSKVVSVIRNGDAKPYEDATKLGLAGEYIITVKTDMVSSETNVLTIMLTLMDDNDSESSTVLTNFRLPKYQTN</sequence>
<comment type="similarity">
    <text evidence="1">Belongs to the bacterial ribosomal protein bL9 family.</text>
</comment>
<keyword evidence="3" id="KW-0687">Ribonucleoprotein</keyword>
<dbReference type="InterPro" id="IPR000244">
    <property type="entry name" value="Ribosomal_bL9"/>
</dbReference>
<organism evidence="5 6">
    <name type="scientific">Babesia ovis</name>
    <dbReference type="NCBI Taxonomy" id="5869"/>
    <lineage>
        <taxon>Eukaryota</taxon>
        <taxon>Sar</taxon>
        <taxon>Alveolata</taxon>
        <taxon>Apicomplexa</taxon>
        <taxon>Aconoidasida</taxon>
        <taxon>Piroplasmida</taxon>
        <taxon>Babesiidae</taxon>
        <taxon>Babesia</taxon>
    </lineage>
</organism>
<dbReference type="GO" id="GO:0005840">
    <property type="term" value="C:ribosome"/>
    <property type="evidence" value="ECO:0007669"/>
    <property type="project" value="UniProtKB-KW"/>
</dbReference>
<dbReference type="InterPro" id="IPR036935">
    <property type="entry name" value="Ribosomal_bL9_N_sf"/>
</dbReference>
<dbReference type="GO" id="GO:1990904">
    <property type="term" value="C:ribonucleoprotein complex"/>
    <property type="evidence" value="ECO:0007669"/>
    <property type="project" value="UniProtKB-KW"/>
</dbReference>
<protein>
    <submittedName>
        <fullName evidence="5">50S ribosomal protein L9, putative</fullName>
    </submittedName>
</protein>
<dbReference type="AlphaFoldDB" id="A0A9W5TDY6"/>